<dbReference type="OrthoDB" id="2130381at2759"/>
<sequence length="149" mass="17120">MSKHARNLVHIDTADLLSLKIKEQSQMLSILERELSTTRDALKHKERQLDDYKVQSAKALAKAIHDGREASAKCLNESSIENSRIKGVVRELELALFKERLRSKQLEENQRRLVSQCSTTRQEDVGLVVRDLNDLRKSISKSLIERLKT</sequence>
<dbReference type="EMBL" id="QEAP01000234">
    <property type="protein sequence ID" value="TPX72017.1"/>
    <property type="molecule type" value="Genomic_DNA"/>
</dbReference>
<evidence type="ECO:0000313" key="2">
    <source>
        <dbReference type="EMBL" id="TPX72017.1"/>
    </source>
</evidence>
<dbReference type="Proteomes" id="UP000320333">
    <property type="component" value="Unassembled WGS sequence"/>
</dbReference>
<comment type="caution">
    <text evidence="2">The sequence shown here is derived from an EMBL/GenBank/DDBJ whole genome shotgun (WGS) entry which is preliminary data.</text>
</comment>
<evidence type="ECO:0000256" key="1">
    <source>
        <dbReference type="SAM" id="Coils"/>
    </source>
</evidence>
<name>A0A507F8T2_9FUNG</name>
<proteinExistence type="predicted"/>
<reference evidence="2 3" key="1">
    <citation type="journal article" date="2019" name="Sci. Rep.">
        <title>Comparative genomics of chytrid fungi reveal insights into the obligate biotrophic and pathogenic lifestyle of Synchytrium endobioticum.</title>
        <authorList>
            <person name="van de Vossenberg B.T.L.H."/>
            <person name="Warris S."/>
            <person name="Nguyen H.D.T."/>
            <person name="van Gent-Pelzer M.P.E."/>
            <person name="Joly D.L."/>
            <person name="van de Geest H.C."/>
            <person name="Bonants P.J.M."/>
            <person name="Smith D.S."/>
            <person name="Levesque C.A."/>
            <person name="van der Lee T.A.J."/>
        </authorList>
    </citation>
    <scope>NUCLEOTIDE SEQUENCE [LARGE SCALE GENOMIC DNA]</scope>
    <source>
        <strain evidence="2 3">CBS 675.73</strain>
    </source>
</reference>
<feature type="coiled-coil region" evidence="1">
    <location>
        <begin position="14"/>
        <end position="62"/>
    </location>
</feature>
<keyword evidence="1" id="KW-0175">Coiled coil</keyword>
<organism evidence="2 3">
    <name type="scientific">Chytriomyces confervae</name>
    <dbReference type="NCBI Taxonomy" id="246404"/>
    <lineage>
        <taxon>Eukaryota</taxon>
        <taxon>Fungi</taxon>
        <taxon>Fungi incertae sedis</taxon>
        <taxon>Chytridiomycota</taxon>
        <taxon>Chytridiomycota incertae sedis</taxon>
        <taxon>Chytridiomycetes</taxon>
        <taxon>Chytridiales</taxon>
        <taxon>Chytriomycetaceae</taxon>
        <taxon>Chytriomyces</taxon>
    </lineage>
</organism>
<protein>
    <submittedName>
        <fullName evidence="2">Uncharacterized protein</fullName>
    </submittedName>
</protein>
<dbReference type="AlphaFoldDB" id="A0A507F8T2"/>
<keyword evidence="3" id="KW-1185">Reference proteome</keyword>
<evidence type="ECO:0000313" key="3">
    <source>
        <dbReference type="Proteomes" id="UP000320333"/>
    </source>
</evidence>
<gene>
    <name evidence="2" type="ORF">CcCBS67573_g05962</name>
</gene>
<accession>A0A507F8T2</accession>